<sequence length="293" mass="32099">MELRHIKYFLAVAEELHFRKAAETLHISQPPLSQQIRQLEEELKVPLFVRNKRGVSLTPAGKRFLPYAQRILAAVDSAILVTRQGVPDRVKFGFVSSAAMLLSPVMHRFREAHPSVDLRMVEASTSRQGDMLRAGELDVGLLRAPWASPGFISEIVARDKLAIILANDHPRANDPKLKLADLVHERFVFFPRELGPGYFDSVMAACNRAGLAPELDQIAGSTLTIINLVAAGQGFSLVPSQLAAISKGVTARIPKDLDGDTLLVAAYAQDKKDAELTRSLVKIIRACAPPSRG</sequence>
<keyword evidence="3" id="KW-0238">DNA-binding</keyword>
<evidence type="ECO:0000313" key="7">
    <source>
        <dbReference type="Proteomes" id="UP000326202"/>
    </source>
</evidence>
<dbReference type="GO" id="GO:0003700">
    <property type="term" value="F:DNA-binding transcription factor activity"/>
    <property type="evidence" value="ECO:0007669"/>
    <property type="project" value="InterPro"/>
</dbReference>
<dbReference type="Pfam" id="PF03466">
    <property type="entry name" value="LysR_substrate"/>
    <property type="match status" value="1"/>
</dbReference>
<keyword evidence="7" id="KW-1185">Reference proteome</keyword>
<dbReference type="SUPFAM" id="SSF53850">
    <property type="entry name" value="Periplasmic binding protein-like II"/>
    <property type="match status" value="1"/>
</dbReference>
<keyword evidence="2" id="KW-0805">Transcription regulation</keyword>
<dbReference type="PROSITE" id="PS50931">
    <property type="entry name" value="HTH_LYSR"/>
    <property type="match status" value="1"/>
</dbReference>
<keyword evidence="4" id="KW-0804">Transcription</keyword>
<dbReference type="RefSeq" id="WP_191908563.1">
    <property type="nucleotide sequence ID" value="NZ_CP042906.1"/>
</dbReference>
<reference evidence="6 7" key="1">
    <citation type="submission" date="2019-08" db="EMBL/GenBank/DDBJ databases">
        <title>Hyperibacter terrae gen. nov., sp. nov. and Hyperibacter viscosus sp. nov., two new members in the family Rhodospirillaceae isolated from the rhizosphere of Hypericum perforatum.</title>
        <authorList>
            <person name="Noviana Z."/>
        </authorList>
    </citation>
    <scope>NUCLEOTIDE SEQUENCE [LARGE SCALE GENOMIC DNA]</scope>
    <source>
        <strain evidence="6 7">R5913</strain>
    </source>
</reference>
<dbReference type="SUPFAM" id="SSF46785">
    <property type="entry name" value="Winged helix' DNA-binding domain"/>
    <property type="match status" value="1"/>
</dbReference>
<dbReference type="EMBL" id="CP042906">
    <property type="protein sequence ID" value="QEX17289.1"/>
    <property type="molecule type" value="Genomic_DNA"/>
</dbReference>
<evidence type="ECO:0000256" key="2">
    <source>
        <dbReference type="ARBA" id="ARBA00023015"/>
    </source>
</evidence>
<dbReference type="PANTHER" id="PTHR30346">
    <property type="entry name" value="TRANSCRIPTIONAL DUAL REGULATOR HCAR-RELATED"/>
    <property type="match status" value="1"/>
</dbReference>
<dbReference type="Gene3D" id="1.10.10.10">
    <property type="entry name" value="Winged helix-like DNA-binding domain superfamily/Winged helix DNA-binding domain"/>
    <property type="match status" value="1"/>
</dbReference>
<dbReference type="Pfam" id="PF00126">
    <property type="entry name" value="HTH_1"/>
    <property type="match status" value="1"/>
</dbReference>
<name>A0A5J6MIU1_9PROT</name>
<dbReference type="AlphaFoldDB" id="A0A5J6MIU1"/>
<dbReference type="InterPro" id="IPR036388">
    <property type="entry name" value="WH-like_DNA-bd_sf"/>
</dbReference>
<dbReference type="PANTHER" id="PTHR30346:SF30">
    <property type="entry name" value="SMALL NEUTRAL PROTEASE REGULATORY PROTEIN"/>
    <property type="match status" value="1"/>
</dbReference>
<dbReference type="KEGG" id="htq:FRZ44_25850"/>
<evidence type="ECO:0000259" key="5">
    <source>
        <dbReference type="PROSITE" id="PS50931"/>
    </source>
</evidence>
<dbReference type="Proteomes" id="UP000326202">
    <property type="component" value="Chromosome"/>
</dbReference>
<evidence type="ECO:0000313" key="6">
    <source>
        <dbReference type="EMBL" id="QEX17289.1"/>
    </source>
</evidence>
<dbReference type="PRINTS" id="PR00039">
    <property type="entry name" value="HTHLYSR"/>
</dbReference>
<dbReference type="InterPro" id="IPR005119">
    <property type="entry name" value="LysR_subst-bd"/>
</dbReference>
<dbReference type="GO" id="GO:0003677">
    <property type="term" value="F:DNA binding"/>
    <property type="evidence" value="ECO:0007669"/>
    <property type="project" value="UniProtKB-KW"/>
</dbReference>
<dbReference type="Gene3D" id="3.40.190.10">
    <property type="entry name" value="Periplasmic binding protein-like II"/>
    <property type="match status" value="2"/>
</dbReference>
<accession>A0A5J6MIU1</accession>
<dbReference type="FunFam" id="1.10.10.10:FF:000001">
    <property type="entry name" value="LysR family transcriptional regulator"/>
    <property type="match status" value="1"/>
</dbReference>
<organism evidence="6 7">
    <name type="scientific">Hypericibacter terrae</name>
    <dbReference type="NCBI Taxonomy" id="2602015"/>
    <lineage>
        <taxon>Bacteria</taxon>
        <taxon>Pseudomonadati</taxon>
        <taxon>Pseudomonadota</taxon>
        <taxon>Alphaproteobacteria</taxon>
        <taxon>Rhodospirillales</taxon>
        <taxon>Dongiaceae</taxon>
        <taxon>Hypericibacter</taxon>
    </lineage>
</organism>
<protein>
    <submittedName>
        <fullName evidence="6">LysR family transcriptional regulator</fullName>
    </submittedName>
</protein>
<gene>
    <name evidence="6" type="ORF">FRZ44_25850</name>
</gene>
<proteinExistence type="inferred from homology"/>
<dbReference type="InterPro" id="IPR000847">
    <property type="entry name" value="LysR_HTH_N"/>
</dbReference>
<dbReference type="InterPro" id="IPR036390">
    <property type="entry name" value="WH_DNA-bd_sf"/>
</dbReference>
<dbReference type="GO" id="GO:0032993">
    <property type="term" value="C:protein-DNA complex"/>
    <property type="evidence" value="ECO:0007669"/>
    <property type="project" value="TreeGrafter"/>
</dbReference>
<evidence type="ECO:0000256" key="4">
    <source>
        <dbReference type="ARBA" id="ARBA00023163"/>
    </source>
</evidence>
<dbReference type="CDD" id="cd08414">
    <property type="entry name" value="PBP2_LTTR_aromatics_like"/>
    <property type="match status" value="1"/>
</dbReference>
<evidence type="ECO:0000256" key="1">
    <source>
        <dbReference type="ARBA" id="ARBA00009437"/>
    </source>
</evidence>
<comment type="similarity">
    <text evidence="1">Belongs to the LysR transcriptional regulatory family.</text>
</comment>
<evidence type="ECO:0000256" key="3">
    <source>
        <dbReference type="ARBA" id="ARBA00023125"/>
    </source>
</evidence>
<feature type="domain" description="HTH lysR-type" evidence="5">
    <location>
        <begin position="1"/>
        <end position="58"/>
    </location>
</feature>